<gene>
    <name evidence="1" type="ORF">SAMN02745215_02888</name>
</gene>
<sequence length="110" mass="12883">MLKTWEVYKMALENPKAKFNRLAHRETFELNEKGQLISILSDTTRTDYACPKINEDWELVREPVDFMTAVNSGKSISDERGLVTRCTPEWLLERGMLSIELINSKWFIED</sequence>
<proteinExistence type="predicted"/>
<dbReference type="AlphaFoldDB" id="A0A1M7U3C4"/>
<dbReference type="STRING" id="1121395.SAMN02745215_02888"/>
<name>A0A1M7U3C4_9FIRM</name>
<dbReference type="Proteomes" id="UP000184010">
    <property type="component" value="Unassembled WGS sequence"/>
</dbReference>
<dbReference type="EMBL" id="FRDN01000009">
    <property type="protein sequence ID" value="SHN77455.1"/>
    <property type="molecule type" value="Genomic_DNA"/>
</dbReference>
<protein>
    <submittedName>
        <fullName evidence="1">Uncharacterized protein</fullName>
    </submittedName>
</protein>
<accession>A0A1M7U3C4</accession>
<keyword evidence="2" id="KW-1185">Reference proteome</keyword>
<organism evidence="1 2">
    <name type="scientific">Desulfitobacterium chlororespirans DSM 11544</name>
    <dbReference type="NCBI Taxonomy" id="1121395"/>
    <lineage>
        <taxon>Bacteria</taxon>
        <taxon>Bacillati</taxon>
        <taxon>Bacillota</taxon>
        <taxon>Clostridia</taxon>
        <taxon>Eubacteriales</taxon>
        <taxon>Desulfitobacteriaceae</taxon>
        <taxon>Desulfitobacterium</taxon>
    </lineage>
</organism>
<reference evidence="2" key="1">
    <citation type="submission" date="2016-12" db="EMBL/GenBank/DDBJ databases">
        <authorList>
            <person name="Varghese N."/>
            <person name="Submissions S."/>
        </authorList>
    </citation>
    <scope>NUCLEOTIDE SEQUENCE [LARGE SCALE GENOMIC DNA]</scope>
    <source>
        <strain evidence="2">DSM 11544</strain>
    </source>
</reference>
<dbReference type="RefSeq" id="WP_072773260.1">
    <property type="nucleotide sequence ID" value="NZ_FRDN01000009.1"/>
</dbReference>
<evidence type="ECO:0000313" key="1">
    <source>
        <dbReference type="EMBL" id="SHN77455.1"/>
    </source>
</evidence>
<evidence type="ECO:0000313" key="2">
    <source>
        <dbReference type="Proteomes" id="UP000184010"/>
    </source>
</evidence>